<organism evidence="2 3">
    <name type="scientific">Stephania cephalantha</name>
    <dbReference type="NCBI Taxonomy" id="152367"/>
    <lineage>
        <taxon>Eukaryota</taxon>
        <taxon>Viridiplantae</taxon>
        <taxon>Streptophyta</taxon>
        <taxon>Embryophyta</taxon>
        <taxon>Tracheophyta</taxon>
        <taxon>Spermatophyta</taxon>
        <taxon>Magnoliopsida</taxon>
        <taxon>Ranunculales</taxon>
        <taxon>Menispermaceae</taxon>
        <taxon>Menispermoideae</taxon>
        <taxon>Cissampelideae</taxon>
        <taxon>Stephania</taxon>
    </lineage>
</organism>
<evidence type="ECO:0000256" key="1">
    <source>
        <dbReference type="SAM" id="MobiDB-lite"/>
    </source>
</evidence>
<reference evidence="2 3" key="1">
    <citation type="submission" date="2024-01" db="EMBL/GenBank/DDBJ databases">
        <title>Genome assemblies of Stephania.</title>
        <authorList>
            <person name="Yang L."/>
        </authorList>
    </citation>
    <scope>NUCLEOTIDE SEQUENCE [LARGE SCALE GENOMIC DNA]</scope>
    <source>
        <strain evidence="2">JXDWG</strain>
        <tissue evidence="2">Leaf</tissue>
    </source>
</reference>
<evidence type="ECO:0000313" key="3">
    <source>
        <dbReference type="Proteomes" id="UP001419268"/>
    </source>
</evidence>
<feature type="region of interest" description="Disordered" evidence="1">
    <location>
        <begin position="1"/>
        <end position="23"/>
    </location>
</feature>
<keyword evidence="3" id="KW-1185">Reference proteome</keyword>
<dbReference type="EMBL" id="JBBNAG010000013">
    <property type="protein sequence ID" value="KAK9083071.1"/>
    <property type="molecule type" value="Genomic_DNA"/>
</dbReference>
<sequence>MKLDIRSDHEFRVSHDPQEQHGESECALSNQKCSSFLDALQRFGINSTLCDEFQRLFFATTKVKCLSDAGLFLDASRKVYLLVQLT</sequence>
<name>A0AAP0HFZ2_9MAGN</name>
<protein>
    <submittedName>
        <fullName evidence="2">Uncharacterized protein</fullName>
    </submittedName>
</protein>
<comment type="caution">
    <text evidence="2">The sequence shown here is derived from an EMBL/GenBank/DDBJ whole genome shotgun (WGS) entry which is preliminary data.</text>
</comment>
<accession>A0AAP0HFZ2</accession>
<gene>
    <name evidence="2" type="ORF">Scep_029542</name>
</gene>
<evidence type="ECO:0000313" key="2">
    <source>
        <dbReference type="EMBL" id="KAK9083071.1"/>
    </source>
</evidence>
<dbReference type="Proteomes" id="UP001419268">
    <property type="component" value="Unassembled WGS sequence"/>
</dbReference>
<dbReference type="AlphaFoldDB" id="A0AAP0HFZ2"/>
<proteinExistence type="predicted"/>